<dbReference type="Pfam" id="PF13565">
    <property type="entry name" value="HTH_32"/>
    <property type="match status" value="1"/>
</dbReference>
<gene>
    <name evidence="1" type="ORF">GCM10023335_75560</name>
</gene>
<dbReference type="EMBL" id="BAABKB010000039">
    <property type="protein sequence ID" value="GAA5032745.1"/>
    <property type="molecule type" value="Genomic_DNA"/>
</dbReference>
<dbReference type="SUPFAM" id="SSF46689">
    <property type="entry name" value="Homeodomain-like"/>
    <property type="match status" value="1"/>
</dbReference>
<evidence type="ECO:0000313" key="1">
    <source>
        <dbReference type="EMBL" id="GAA5032745.1"/>
    </source>
</evidence>
<accession>A0ABP9JKL8</accession>
<evidence type="ECO:0000313" key="2">
    <source>
        <dbReference type="Proteomes" id="UP001501759"/>
    </source>
</evidence>
<comment type="caution">
    <text evidence="1">The sequence shown here is derived from an EMBL/GenBank/DDBJ whole genome shotgun (WGS) entry which is preliminary data.</text>
</comment>
<dbReference type="InterPro" id="IPR009057">
    <property type="entry name" value="Homeodomain-like_sf"/>
</dbReference>
<proteinExistence type="predicted"/>
<evidence type="ECO:0008006" key="3">
    <source>
        <dbReference type="Google" id="ProtNLM"/>
    </source>
</evidence>
<reference evidence="2" key="1">
    <citation type="journal article" date="2019" name="Int. J. Syst. Evol. Microbiol.">
        <title>The Global Catalogue of Microorganisms (GCM) 10K type strain sequencing project: providing services to taxonomists for standard genome sequencing and annotation.</title>
        <authorList>
            <consortium name="The Broad Institute Genomics Platform"/>
            <consortium name="The Broad Institute Genome Sequencing Center for Infectious Disease"/>
            <person name="Wu L."/>
            <person name="Ma J."/>
        </authorList>
    </citation>
    <scope>NUCLEOTIDE SEQUENCE [LARGE SCALE GENOMIC DNA]</scope>
    <source>
        <strain evidence="2">JCM 18409</strain>
    </source>
</reference>
<protein>
    <recommendedName>
        <fullName evidence="3">Transposase</fullName>
    </recommendedName>
</protein>
<keyword evidence="2" id="KW-1185">Reference proteome</keyword>
<name>A0ABP9JKL8_9ACTN</name>
<dbReference type="Proteomes" id="UP001501759">
    <property type="component" value="Unassembled WGS sequence"/>
</dbReference>
<organism evidence="1 2">
    <name type="scientific">Streptomyces siamensis</name>
    <dbReference type="NCBI Taxonomy" id="1274986"/>
    <lineage>
        <taxon>Bacteria</taxon>
        <taxon>Bacillati</taxon>
        <taxon>Actinomycetota</taxon>
        <taxon>Actinomycetes</taxon>
        <taxon>Kitasatosporales</taxon>
        <taxon>Streptomycetaceae</taxon>
        <taxon>Streptomyces</taxon>
    </lineage>
</organism>
<sequence>MQNWAMRRSTAQGLANRARKVLACAAGGNNTAVAARLGMDRKTVARWRTRFLRDRLDGLSDEPRPGVPRTITDAQVEEVVVRTLEEVPEGATHWSKRELARQVGISPTSVLRIWRPSGCSPGARKLSRSLRTRC</sequence>